<dbReference type="EMBL" id="BDGJ01000111">
    <property type="protein sequence ID" value="GAW92906.1"/>
    <property type="molecule type" value="Genomic_DNA"/>
</dbReference>
<name>A0A1Z5HTN6_9FIRM</name>
<dbReference type="PANTHER" id="PTHR34984">
    <property type="entry name" value="CARBON STORAGE REGULATOR"/>
    <property type="match status" value="1"/>
</dbReference>
<dbReference type="GO" id="GO:1902208">
    <property type="term" value="P:regulation of bacterial-type flagellum assembly"/>
    <property type="evidence" value="ECO:0007669"/>
    <property type="project" value="UniProtKB-UniRule"/>
</dbReference>
<dbReference type="RefSeq" id="WP_088554157.1">
    <property type="nucleotide sequence ID" value="NZ_BDGJ01000111.1"/>
</dbReference>
<proteinExistence type="inferred from homology"/>
<protein>
    <recommendedName>
        <fullName evidence="6">Translational regulator CsrA</fullName>
    </recommendedName>
</protein>
<evidence type="ECO:0000256" key="5">
    <source>
        <dbReference type="ARBA" id="ARBA00022884"/>
    </source>
</evidence>
<comment type="subcellular location">
    <subcellularLocation>
        <location evidence="6">Cytoplasm</location>
    </subcellularLocation>
</comment>
<dbReference type="GO" id="GO:0006109">
    <property type="term" value="P:regulation of carbohydrate metabolic process"/>
    <property type="evidence" value="ECO:0007669"/>
    <property type="project" value="InterPro"/>
</dbReference>
<reference evidence="8" key="1">
    <citation type="journal article" date="2017" name="Appl. Environ. Microbiol.">
        <title>Genomic Analysis of Calderihabitans maritimus KKC1, a Thermophilic, Hydrogenogenic, Carboxydotrophic Bacterium Isolated from Marine Sediment.</title>
        <authorList>
            <person name="Omae K."/>
            <person name="Yoneda Y."/>
            <person name="Fukuyama Y."/>
            <person name="Yoshida T."/>
            <person name="Sako Y."/>
        </authorList>
    </citation>
    <scope>NUCLEOTIDE SEQUENCE [LARGE SCALE GENOMIC DNA]</scope>
    <source>
        <strain evidence="8">KKC1</strain>
    </source>
</reference>
<dbReference type="GO" id="GO:0045947">
    <property type="term" value="P:negative regulation of translational initiation"/>
    <property type="evidence" value="ECO:0007669"/>
    <property type="project" value="UniProtKB-UniRule"/>
</dbReference>
<evidence type="ECO:0000256" key="4">
    <source>
        <dbReference type="ARBA" id="ARBA00022845"/>
    </source>
</evidence>
<dbReference type="PANTHER" id="PTHR34984:SF1">
    <property type="entry name" value="CARBON STORAGE REGULATOR"/>
    <property type="match status" value="1"/>
</dbReference>
<keyword evidence="2 6" id="KW-0678">Repressor</keyword>
<comment type="similarity">
    <text evidence="6">Belongs to the CsrA/RsmA family.</text>
</comment>
<evidence type="ECO:0000256" key="3">
    <source>
        <dbReference type="ARBA" id="ARBA00022795"/>
    </source>
</evidence>
<dbReference type="Pfam" id="PF02599">
    <property type="entry name" value="CsrA"/>
    <property type="match status" value="1"/>
</dbReference>
<comment type="caution">
    <text evidence="7">The sequence shown here is derived from an EMBL/GenBank/DDBJ whole genome shotgun (WGS) entry which is preliminary data.</text>
</comment>
<sequence>MLVLARKTNQSIIIGNNIRVTVLGVEGEVVKLGIEAPREISIVRQELVESVRQENVRAAALDKKMVEELLGQGLTTQRLPEKKKADD</sequence>
<dbReference type="GO" id="GO:0005829">
    <property type="term" value="C:cytosol"/>
    <property type="evidence" value="ECO:0007669"/>
    <property type="project" value="TreeGrafter"/>
</dbReference>
<dbReference type="AlphaFoldDB" id="A0A1Z5HTN6"/>
<dbReference type="InterPro" id="IPR036107">
    <property type="entry name" value="CsrA_sf"/>
</dbReference>
<dbReference type="InterPro" id="IPR003751">
    <property type="entry name" value="CsrA"/>
</dbReference>
<dbReference type="GO" id="GO:0048027">
    <property type="term" value="F:mRNA 5'-UTR binding"/>
    <property type="evidence" value="ECO:0007669"/>
    <property type="project" value="UniProtKB-UniRule"/>
</dbReference>
<evidence type="ECO:0000313" key="8">
    <source>
        <dbReference type="Proteomes" id="UP000197032"/>
    </source>
</evidence>
<evidence type="ECO:0000313" key="7">
    <source>
        <dbReference type="EMBL" id="GAW92906.1"/>
    </source>
</evidence>
<organism evidence="7 8">
    <name type="scientific">Calderihabitans maritimus</name>
    <dbReference type="NCBI Taxonomy" id="1246530"/>
    <lineage>
        <taxon>Bacteria</taxon>
        <taxon>Bacillati</taxon>
        <taxon>Bacillota</taxon>
        <taxon>Clostridia</taxon>
        <taxon>Neomoorellales</taxon>
        <taxon>Calderihabitantaceae</taxon>
        <taxon>Calderihabitans</taxon>
    </lineage>
</organism>
<dbReference type="FunFam" id="2.60.40.4380:FF:000002">
    <property type="entry name" value="Translational regulator CsrA"/>
    <property type="match status" value="1"/>
</dbReference>
<evidence type="ECO:0000256" key="1">
    <source>
        <dbReference type="ARBA" id="ARBA00022490"/>
    </source>
</evidence>
<comment type="subunit">
    <text evidence="6">Homodimer; the beta-strands of each monomer intercalate to form a hydrophobic core, while the alpha-helices form wings that extend away from the core.</text>
</comment>
<comment type="function">
    <text evidence="6">A translational regulator that binds mRNA to regulate translation initiation and/or mRNA stability. Usually binds in the 5'-UTR at or near the Shine-Dalgarno sequence preventing ribosome-binding, thus repressing translation. Its main target seems to be the major flagellin gene, while its function is anatagonized by FliW.</text>
</comment>
<gene>
    <name evidence="6" type="primary">csrA</name>
    <name evidence="7" type="ORF">KKC1_20520</name>
</gene>
<accession>A0A1Z5HTN6</accession>
<dbReference type="OrthoDB" id="9809061at2"/>
<keyword evidence="4 6" id="KW-0810">Translation regulation</keyword>
<dbReference type="NCBIfam" id="NF002469">
    <property type="entry name" value="PRK01712.1"/>
    <property type="match status" value="1"/>
</dbReference>
<dbReference type="GO" id="GO:0006402">
    <property type="term" value="P:mRNA catabolic process"/>
    <property type="evidence" value="ECO:0007669"/>
    <property type="project" value="InterPro"/>
</dbReference>
<dbReference type="HAMAP" id="MF_00167">
    <property type="entry name" value="CsrA"/>
    <property type="match status" value="1"/>
</dbReference>
<dbReference type="SUPFAM" id="SSF117130">
    <property type="entry name" value="CsrA-like"/>
    <property type="match status" value="1"/>
</dbReference>
<evidence type="ECO:0000256" key="2">
    <source>
        <dbReference type="ARBA" id="ARBA00022491"/>
    </source>
</evidence>
<keyword evidence="8" id="KW-1185">Reference proteome</keyword>
<keyword evidence="5 6" id="KW-0694">RNA-binding</keyword>
<dbReference type="Proteomes" id="UP000197032">
    <property type="component" value="Unassembled WGS sequence"/>
</dbReference>
<dbReference type="NCBIfam" id="TIGR00202">
    <property type="entry name" value="csrA"/>
    <property type="match status" value="1"/>
</dbReference>
<dbReference type="Gene3D" id="2.60.40.4380">
    <property type="entry name" value="Translational regulator CsrA"/>
    <property type="match status" value="1"/>
</dbReference>
<evidence type="ECO:0000256" key="6">
    <source>
        <dbReference type="HAMAP-Rule" id="MF_00167"/>
    </source>
</evidence>
<keyword evidence="3 6" id="KW-1005">Bacterial flagellum biogenesis</keyword>
<keyword evidence="1 6" id="KW-0963">Cytoplasm</keyword>
<dbReference type="GO" id="GO:0044781">
    <property type="term" value="P:bacterial-type flagellum organization"/>
    <property type="evidence" value="ECO:0007669"/>
    <property type="project" value="UniProtKB-KW"/>
</dbReference>